<keyword evidence="2" id="KW-1185">Reference proteome</keyword>
<name>A0A2G9V0Q7_TELCI</name>
<dbReference type="OrthoDB" id="420380at2759"/>
<evidence type="ECO:0000313" key="1">
    <source>
        <dbReference type="EMBL" id="PIO75552.1"/>
    </source>
</evidence>
<protein>
    <recommendedName>
        <fullName evidence="3">Prolyl 4-hydroxylase alpha subunit Fe(2+) 2OG dioxygenase domain-containing protein</fullName>
    </recommendedName>
</protein>
<proteinExistence type="predicted"/>
<evidence type="ECO:0000313" key="2">
    <source>
        <dbReference type="Proteomes" id="UP000230423"/>
    </source>
</evidence>
<accession>A0A2G9V0Q7</accession>
<gene>
    <name evidence="1" type="ORF">TELCIR_02402</name>
</gene>
<dbReference type="Proteomes" id="UP000230423">
    <property type="component" value="Unassembled WGS sequence"/>
</dbReference>
<evidence type="ECO:0008006" key="3">
    <source>
        <dbReference type="Google" id="ProtNLM"/>
    </source>
</evidence>
<dbReference type="AlphaFoldDB" id="A0A2G9V0Q7"/>
<organism evidence="1 2">
    <name type="scientific">Teladorsagia circumcincta</name>
    <name type="common">Brown stomach worm</name>
    <name type="synonym">Ostertagia circumcincta</name>
    <dbReference type="NCBI Taxonomy" id="45464"/>
    <lineage>
        <taxon>Eukaryota</taxon>
        <taxon>Metazoa</taxon>
        <taxon>Ecdysozoa</taxon>
        <taxon>Nematoda</taxon>
        <taxon>Chromadorea</taxon>
        <taxon>Rhabditida</taxon>
        <taxon>Rhabditina</taxon>
        <taxon>Rhabditomorpha</taxon>
        <taxon>Strongyloidea</taxon>
        <taxon>Trichostrongylidae</taxon>
        <taxon>Teladorsagia</taxon>
    </lineage>
</organism>
<dbReference type="EMBL" id="KZ345131">
    <property type="protein sequence ID" value="PIO75552.1"/>
    <property type="molecule type" value="Genomic_DNA"/>
</dbReference>
<sequence>MEMELERVVDGISPKPIYDHSRRANGTWIDDEETAGVAKVSKRAKAMLPFSRIVMLDTLLLIMITSDPQQDLMKTVRLDADLQLFYFCFKELKAEEALGSLHGGCPVYEGEKVAAVKWILVDDQDMFLSPLEDGRFDIEKLLYPQTYYYNTSPIHNEQRETGVGQSFYGYGR</sequence>
<reference evidence="1 2" key="1">
    <citation type="submission" date="2015-09" db="EMBL/GenBank/DDBJ databases">
        <title>Draft genome of the parasitic nematode Teladorsagia circumcincta isolate WARC Sus (inbred).</title>
        <authorList>
            <person name="Mitreva M."/>
        </authorList>
    </citation>
    <scope>NUCLEOTIDE SEQUENCE [LARGE SCALE GENOMIC DNA]</scope>
    <source>
        <strain evidence="1 2">S</strain>
    </source>
</reference>